<dbReference type="InterPro" id="IPR050093">
    <property type="entry name" value="ABC_SmlMolc_Importer"/>
</dbReference>
<dbReference type="GO" id="GO:0016887">
    <property type="term" value="F:ATP hydrolysis activity"/>
    <property type="evidence" value="ECO:0007669"/>
    <property type="project" value="InterPro"/>
</dbReference>
<protein>
    <submittedName>
        <fullName evidence="6">Molybdenum transport ATP-binding protein ModC</fullName>
    </submittedName>
</protein>
<dbReference type="KEGG" id="care:LT85_3186"/>
<dbReference type="STRING" id="279058.LT85_3186"/>
<name>A0A0A1FFB8_9BURK</name>
<feature type="domain" description="ABC transporter" evidence="5">
    <location>
        <begin position="2"/>
        <end position="224"/>
    </location>
</feature>
<evidence type="ECO:0000313" key="7">
    <source>
        <dbReference type="Proteomes" id="UP000030302"/>
    </source>
</evidence>
<organism evidence="6 7">
    <name type="scientific">Collimonas arenae</name>
    <dbReference type="NCBI Taxonomy" id="279058"/>
    <lineage>
        <taxon>Bacteria</taxon>
        <taxon>Pseudomonadati</taxon>
        <taxon>Pseudomonadota</taxon>
        <taxon>Betaproteobacteria</taxon>
        <taxon>Burkholderiales</taxon>
        <taxon>Oxalobacteraceae</taxon>
        <taxon>Collimonas</taxon>
    </lineage>
</organism>
<keyword evidence="1" id="KW-0813">Transport</keyword>
<accession>A0A0A1FFB8</accession>
<dbReference type="HOGENOM" id="CLU_000604_1_22_4"/>
<reference evidence="7" key="1">
    <citation type="journal article" date="2014" name="Soil Biol. Biochem.">
        <title>Structure and function of bacterial communities in ageing soils: Insights from the Mendocino ecological staircase.</title>
        <authorList>
            <person name="Uroz S."/>
            <person name="Tech J.J."/>
            <person name="Sawaya N.A."/>
            <person name="Frey-Klett P."/>
            <person name="Leveau J.H.J."/>
        </authorList>
    </citation>
    <scope>NUCLEOTIDE SEQUENCE [LARGE SCALE GENOMIC DNA]</scope>
    <source>
        <strain evidence="7">Cal35</strain>
    </source>
</reference>
<dbReference type="SMART" id="SM00382">
    <property type="entry name" value="AAA"/>
    <property type="match status" value="1"/>
</dbReference>
<dbReference type="Pfam" id="PF00005">
    <property type="entry name" value="ABC_tran"/>
    <property type="match status" value="1"/>
</dbReference>
<dbReference type="PROSITE" id="PS50893">
    <property type="entry name" value="ABC_TRANSPORTER_2"/>
    <property type="match status" value="1"/>
</dbReference>
<evidence type="ECO:0000256" key="3">
    <source>
        <dbReference type="ARBA" id="ARBA00022741"/>
    </source>
</evidence>
<dbReference type="RefSeq" id="WP_038490481.1">
    <property type="nucleotide sequence ID" value="NZ_CP009962.1"/>
</dbReference>
<evidence type="ECO:0000259" key="5">
    <source>
        <dbReference type="PROSITE" id="PS50893"/>
    </source>
</evidence>
<dbReference type="EMBL" id="CP009962">
    <property type="protein sequence ID" value="AIY42344.1"/>
    <property type="molecule type" value="Genomic_DNA"/>
</dbReference>
<evidence type="ECO:0000256" key="4">
    <source>
        <dbReference type="ARBA" id="ARBA00022840"/>
    </source>
</evidence>
<keyword evidence="4 6" id="KW-0067">ATP-binding</keyword>
<dbReference type="InterPro" id="IPR027417">
    <property type="entry name" value="P-loop_NTPase"/>
</dbReference>
<dbReference type="InterPro" id="IPR003439">
    <property type="entry name" value="ABC_transporter-like_ATP-bd"/>
</dbReference>
<dbReference type="Proteomes" id="UP000030302">
    <property type="component" value="Chromosome"/>
</dbReference>
<keyword evidence="3" id="KW-0547">Nucleotide-binding</keyword>
<evidence type="ECO:0000256" key="1">
    <source>
        <dbReference type="ARBA" id="ARBA00022448"/>
    </source>
</evidence>
<evidence type="ECO:0000256" key="2">
    <source>
        <dbReference type="ARBA" id="ARBA00022475"/>
    </source>
</evidence>
<dbReference type="Gene3D" id="3.40.50.300">
    <property type="entry name" value="P-loop containing nucleotide triphosphate hydrolases"/>
    <property type="match status" value="1"/>
</dbReference>
<dbReference type="PANTHER" id="PTHR42781">
    <property type="entry name" value="SPERMIDINE/PUTRESCINE IMPORT ATP-BINDING PROTEIN POTA"/>
    <property type="match status" value="1"/>
</dbReference>
<dbReference type="OrthoDB" id="5298774at2"/>
<dbReference type="InterPro" id="IPR017871">
    <property type="entry name" value="ABC_transporter-like_CS"/>
</dbReference>
<gene>
    <name evidence="6" type="primary">modC</name>
    <name evidence="6" type="ORF">LT85_3186</name>
</gene>
<keyword evidence="7" id="KW-1185">Reference proteome</keyword>
<proteinExistence type="predicted"/>
<keyword evidence="2" id="KW-1003">Cell membrane</keyword>
<dbReference type="PANTHER" id="PTHR42781:SF4">
    <property type="entry name" value="SPERMIDINE_PUTRESCINE IMPORT ATP-BINDING PROTEIN POTA"/>
    <property type="match status" value="1"/>
</dbReference>
<evidence type="ECO:0000313" key="6">
    <source>
        <dbReference type="EMBL" id="AIY42344.1"/>
    </source>
</evidence>
<dbReference type="InterPro" id="IPR003593">
    <property type="entry name" value="AAA+_ATPase"/>
</dbReference>
<dbReference type="GO" id="GO:0005524">
    <property type="term" value="F:ATP binding"/>
    <property type="evidence" value="ECO:0007669"/>
    <property type="project" value="UniProtKB-KW"/>
</dbReference>
<dbReference type="SUPFAM" id="SSF52540">
    <property type="entry name" value="P-loop containing nucleoside triphosphate hydrolases"/>
    <property type="match status" value="1"/>
</dbReference>
<keyword evidence="2" id="KW-0472">Membrane</keyword>
<dbReference type="PROSITE" id="PS00211">
    <property type="entry name" value="ABC_TRANSPORTER_1"/>
    <property type="match status" value="1"/>
</dbReference>
<dbReference type="AlphaFoldDB" id="A0A0A1FFB8"/>
<sequence>MAIEINIRKHMQADDRGFNLDIALRTESNRVVLYGPSGAGKSLTLRAIAGLLTPDEGVIRLKQNILFDSTAKICLPPQRRKVAYLFQDYALFPHLTVAQNVAFGLRSGSTNMRRPQEHPAVQKWLTSFELSATANSYPHQLSGGQRQRVALARALVLEPDILLLDEPFSALDLSLREKMRYELSELQHRLNVPMMVITHDPADLALLGDEIFEIRDGSISRPTD</sequence>